<accession>A0A559JQA6</accession>
<evidence type="ECO:0000313" key="1">
    <source>
        <dbReference type="EMBL" id="TVY02061.1"/>
    </source>
</evidence>
<dbReference type="RefSeq" id="WP_144699578.1">
    <property type="nucleotide sequence ID" value="NZ_VNJJ01000003.1"/>
</dbReference>
<organism evidence="1 2">
    <name type="scientific">Cohnella terricola</name>
    <dbReference type="NCBI Taxonomy" id="1289167"/>
    <lineage>
        <taxon>Bacteria</taxon>
        <taxon>Bacillati</taxon>
        <taxon>Bacillota</taxon>
        <taxon>Bacilli</taxon>
        <taxon>Bacillales</taxon>
        <taxon>Paenibacillaceae</taxon>
        <taxon>Cohnella</taxon>
    </lineage>
</organism>
<reference evidence="1 2" key="1">
    <citation type="submission" date="2019-07" db="EMBL/GenBank/DDBJ databases">
        <authorList>
            <person name="Kim J."/>
        </authorList>
    </citation>
    <scope>NUCLEOTIDE SEQUENCE [LARGE SCALE GENOMIC DNA]</scope>
    <source>
        <strain evidence="1 2">G13</strain>
    </source>
</reference>
<dbReference type="AlphaFoldDB" id="A0A559JQA6"/>
<name>A0A559JQA6_9BACL</name>
<protein>
    <submittedName>
        <fullName evidence="1">SMI1/KNR4 family protein</fullName>
    </submittedName>
</protein>
<evidence type="ECO:0000313" key="2">
    <source>
        <dbReference type="Proteomes" id="UP000316330"/>
    </source>
</evidence>
<dbReference type="OrthoDB" id="1078196at2"/>
<sequence length="187" mass="21663">MLRDLFNEFIELSNELRPDYRASLGTATGNWTDVLQLSYTPNFYEVIFSTVQGTKRDVCDQRLMDFIPGYRLIHIDEFVSEKQNLDNILNVQTDVAFVLPILANYSSDFICYVEMLNGEGCICTLLHDEGELEVVYNTPEKFLETINEFYKQQAYFLDDEGYLTYDLELEGNIGAKNNPNVNYWVSP</sequence>
<keyword evidence="2" id="KW-1185">Reference proteome</keyword>
<comment type="caution">
    <text evidence="1">The sequence shown here is derived from an EMBL/GenBank/DDBJ whole genome shotgun (WGS) entry which is preliminary data.</text>
</comment>
<proteinExistence type="predicted"/>
<dbReference type="Proteomes" id="UP000316330">
    <property type="component" value="Unassembled WGS sequence"/>
</dbReference>
<dbReference type="EMBL" id="VNJJ01000003">
    <property type="protein sequence ID" value="TVY02061.1"/>
    <property type="molecule type" value="Genomic_DNA"/>
</dbReference>
<gene>
    <name evidence="1" type="ORF">FPZ45_06360</name>
</gene>